<name>A0ABR2FVT3_9ROSI</name>
<gene>
    <name evidence="1" type="ORF">V6N12_022530</name>
</gene>
<organism evidence="1 2">
    <name type="scientific">Hibiscus sabdariffa</name>
    <name type="common">roselle</name>
    <dbReference type="NCBI Taxonomy" id="183260"/>
    <lineage>
        <taxon>Eukaryota</taxon>
        <taxon>Viridiplantae</taxon>
        <taxon>Streptophyta</taxon>
        <taxon>Embryophyta</taxon>
        <taxon>Tracheophyta</taxon>
        <taxon>Spermatophyta</taxon>
        <taxon>Magnoliopsida</taxon>
        <taxon>eudicotyledons</taxon>
        <taxon>Gunneridae</taxon>
        <taxon>Pentapetalae</taxon>
        <taxon>rosids</taxon>
        <taxon>malvids</taxon>
        <taxon>Malvales</taxon>
        <taxon>Malvaceae</taxon>
        <taxon>Malvoideae</taxon>
        <taxon>Hibiscus</taxon>
    </lineage>
</organism>
<comment type="caution">
    <text evidence="1">The sequence shown here is derived from an EMBL/GenBank/DDBJ whole genome shotgun (WGS) entry which is preliminary data.</text>
</comment>
<evidence type="ECO:0000313" key="2">
    <source>
        <dbReference type="Proteomes" id="UP001472677"/>
    </source>
</evidence>
<proteinExistence type="predicted"/>
<dbReference type="Proteomes" id="UP001472677">
    <property type="component" value="Unassembled WGS sequence"/>
</dbReference>
<evidence type="ECO:0000313" key="1">
    <source>
        <dbReference type="EMBL" id="KAK8588073.1"/>
    </source>
</evidence>
<keyword evidence="2" id="KW-1185">Reference proteome</keyword>
<protein>
    <submittedName>
        <fullName evidence="1">Uncharacterized protein</fullName>
    </submittedName>
</protein>
<accession>A0ABR2FVT3</accession>
<reference evidence="1 2" key="1">
    <citation type="journal article" date="2024" name="G3 (Bethesda)">
        <title>Genome assembly of Hibiscus sabdariffa L. provides insights into metabolisms of medicinal natural products.</title>
        <authorList>
            <person name="Kim T."/>
        </authorList>
    </citation>
    <scope>NUCLEOTIDE SEQUENCE [LARGE SCALE GENOMIC DNA]</scope>
    <source>
        <strain evidence="1">TK-2024</strain>
        <tissue evidence="1">Old leaves</tissue>
    </source>
</reference>
<dbReference type="EMBL" id="JBBPBM010000004">
    <property type="protein sequence ID" value="KAK8588073.1"/>
    <property type="molecule type" value="Genomic_DNA"/>
</dbReference>
<sequence length="78" mass="8308">MREQVKPLFSRLSKYAIGDGDANSIDNSTRSGIRATTNGRGVAPLTLGEVILLLEDQFPLPRLGTLSHAGKGTTRALS</sequence>